<evidence type="ECO:0000313" key="1">
    <source>
        <dbReference type="EMBL" id="OGZ01082.1"/>
    </source>
</evidence>
<dbReference type="STRING" id="1798652.A3A43_00350"/>
<name>A0A1G2CIQ1_9BACT</name>
<accession>A0A1G2CIQ1</accession>
<comment type="caution">
    <text evidence="1">The sequence shown here is derived from an EMBL/GenBank/DDBJ whole genome shotgun (WGS) entry which is preliminary data.</text>
</comment>
<dbReference type="EMBL" id="MHLC01000021">
    <property type="protein sequence ID" value="OGZ01082.1"/>
    <property type="molecule type" value="Genomic_DNA"/>
</dbReference>
<dbReference type="Proteomes" id="UP000178495">
    <property type="component" value="Unassembled WGS sequence"/>
</dbReference>
<reference evidence="1 2" key="1">
    <citation type="journal article" date="2016" name="Nat. Commun.">
        <title>Thousands of microbial genomes shed light on interconnected biogeochemical processes in an aquifer system.</title>
        <authorList>
            <person name="Anantharaman K."/>
            <person name="Brown C.T."/>
            <person name="Hug L.A."/>
            <person name="Sharon I."/>
            <person name="Castelle C.J."/>
            <person name="Probst A.J."/>
            <person name="Thomas B.C."/>
            <person name="Singh A."/>
            <person name="Wilkins M.J."/>
            <person name="Karaoz U."/>
            <person name="Brodie E.L."/>
            <person name="Williams K.H."/>
            <person name="Hubbard S.S."/>
            <person name="Banfield J.F."/>
        </authorList>
    </citation>
    <scope>NUCLEOTIDE SEQUENCE [LARGE SCALE GENOMIC DNA]</scope>
</reference>
<organism evidence="1 2">
    <name type="scientific">Candidatus Liptonbacteria bacterium RIFCSPLOWO2_01_FULL_56_20</name>
    <dbReference type="NCBI Taxonomy" id="1798652"/>
    <lineage>
        <taxon>Bacteria</taxon>
        <taxon>Candidatus Liptoniibacteriota</taxon>
    </lineage>
</organism>
<evidence type="ECO:0000313" key="2">
    <source>
        <dbReference type="Proteomes" id="UP000178495"/>
    </source>
</evidence>
<dbReference type="AlphaFoldDB" id="A0A1G2CIQ1"/>
<protein>
    <submittedName>
        <fullName evidence="1">Uncharacterized protein</fullName>
    </submittedName>
</protein>
<gene>
    <name evidence="1" type="ORF">A3A43_00350</name>
</gene>
<proteinExistence type="predicted"/>
<sequence>MAHQNSSLLLKGDEVIQNGKSLRILISICAAELIRSRIGGRPLSLNSKDGDLVVLGKKAVVEVKAASNNKSYPAIFIHQLMDHIDGNGSNYAHHLYAVVGYWNRSVNPLDKRLKDVLTACDLVSYFARRVMRVYLLDARVLYALHQRFGEREMVHDSKKSAPVVNVRWKVPKAIAREPIFALRQLGLDPSAFWVDVRMVGGSFRGRRLRKFPWLSMVPAELGHDLLEKLGRYPPR</sequence>